<dbReference type="Proteomes" id="UP000515981">
    <property type="component" value="Chromosome"/>
</dbReference>
<dbReference type="RefSeq" id="WP_249327017.1">
    <property type="nucleotide sequence ID" value="NZ_CP060633.1"/>
</dbReference>
<dbReference type="SUPFAM" id="SSF161098">
    <property type="entry name" value="MetI-like"/>
    <property type="match status" value="1"/>
</dbReference>
<organism evidence="10 11">
    <name type="scientific">Simiaoa sunii</name>
    <dbReference type="NCBI Taxonomy" id="2763672"/>
    <lineage>
        <taxon>Bacteria</taxon>
        <taxon>Bacillati</taxon>
        <taxon>Bacillota</taxon>
        <taxon>Clostridia</taxon>
        <taxon>Lachnospirales</taxon>
        <taxon>Lachnospiraceae</taxon>
        <taxon>Simiaoa</taxon>
    </lineage>
</organism>
<dbReference type="GO" id="GO:0055085">
    <property type="term" value="P:transmembrane transport"/>
    <property type="evidence" value="ECO:0007669"/>
    <property type="project" value="InterPro"/>
</dbReference>
<dbReference type="CDD" id="cd06261">
    <property type="entry name" value="TM_PBP2"/>
    <property type="match status" value="1"/>
</dbReference>
<dbReference type="PANTHER" id="PTHR43848">
    <property type="entry name" value="PUTRESCINE TRANSPORT SYSTEM PERMEASE PROTEIN POTI"/>
    <property type="match status" value="1"/>
</dbReference>
<dbReference type="EMBL" id="CP060633">
    <property type="protein sequence ID" value="QNM03877.1"/>
    <property type="molecule type" value="Genomic_DNA"/>
</dbReference>
<dbReference type="AlphaFoldDB" id="A0A7G9FZ95"/>
<feature type="transmembrane region" description="Helical" evidence="8">
    <location>
        <begin position="9"/>
        <end position="30"/>
    </location>
</feature>
<evidence type="ECO:0000256" key="1">
    <source>
        <dbReference type="ARBA" id="ARBA00004651"/>
    </source>
</evidence>
<dbReference type="GO" id="GO:0005886">
    <property type="term" value="C:plasma membrane"/>
    <property type="evidence" value="ECO:0007669"/>
    <property type="project" value="UniProtKB-SubCell"/>
</dbReference>
<dbReference type="InterPro" id="IPR000515">
    <property type="entry name" value="MetI-like"/>
</dbReference>
<dbReference type="PROSITE" id="PS50928">
    <property type="entry name" value="ABC_TM1"/>
    <property type="match status" value="1"/>
</dbReference>
<feature type="transmembrane region" description="Helical" evidence="8">
    <location>
        <begin position="59"/>
        <end position="83"/>
    </location>
</feature>
<dbReference type="Gene3D" id="1.10.3720.10">
    <property type="entry name" value="MetI-like"/>
    <property type="match status" value="1"/>
</dbReference>
<evidence type="ECO:0000259" key="9">
    <source>
        <dbReference type="PROSITE" id="PS50928"/>
    </source>
</evidence>
<keyword evidence="11" id="KW-1185">Reference proteome</keyword>
<feature type="domain" description="ABC transmembrane type-1" evidence="9">
    <location>
        <begin position="60"/>
        <end position="248"/>
    </location>
</feature>
<dbReference type="InterPro" id="IPR051789">
    <property type="entry name" value="Bact_Polyamine_Transport"/>
</dbReference>
<evidence type="ECO:0000256" key="8">
    <source>
        <dbReference type="RuleBase" id="RU363032"/>
    </source>
</evidence>
<keyword evidence="3 8" id="KW-0813">Transport</keyword>
<feature type="transmembrane region" description="Helical" evidence="8">
    <location>
        <begin position="95"/>
        <end position="120"/>
    </location>
</feature>
<evidence type="ECO:0000313" key="11">
    <source>
        <dbReference type="Proteomes" id="UP000515981"/>
    </source>
</evidence>
<feature type="transmembrane region" description="Helical" evidence="8">
    <location>
        <begin position="176"/>
        <end position="197"/>
    </location>
</feature>
<dbReference type="KEGG" id="ssun:H9Q77_07390"/>
<sequence length="258" mass="28597">MIKTTAQKIYLGLIFIFLYAPIITLIVLSFNASKTRAKWGGFTAKWYAALFRNEQIMQALWNTLALAILSALIATLIGTIACIAMQSMKRTSRAVLMGITNIPMLNAEIVTGISLMLLFLSFGIKFGFGTILLAHITFNIPYVILSVMPRMKQLNPSTYEAALDLGASHTYAFFKVVFPDILPGILSGFLMAFTMSLDDFIITHFTKGPGVDTLSTKIYTEVKKGIKPEMYALSTIIFVTVLILLLLVNYTPKGKKKK</sequence>
<evidence type="ECO:0000256" key="4">
    <source>
        <dbReference type="ARBA" id="ARBA00022475"/>
    </source>
</evidence>
<evidence type="ECO:0000256" key="2">
    <source>
        <dbReference type="ARBA" id="ARBA00007069"/>
    </source>
</evidence>
<keyword evidence="4" id="KW-1003">Cell membrane</keyword>
<dbReference type="Pfam" id="PF00528">
    <property type="entry name" value="BPD_transp_1"/>
    <property type="match status" value="1"/>
</dbReference>
<evidence type="ECO:0000256" key="5">
    <source>
        <dbReference type="ARBA" id="ARBA00022692"/>
    </source>
</evidence>
<evidence type="ECO:0000256" key="7">
    <source>
        <dbReference type="ARBA" id="ARBA00023136"/>
    </source>
</evidence>
<reference evidence="10 11" key="1">
    <citation type="submission" date="2020-08" db="EMBL/GenBank/DDBJ databases">
        <authorList>
            <person name="Liu C."/>
            <person name="Sun Q."/>
        </authorList>
    </citation>
    <scope>NUCLEOTIDE SEQUENCE [LARGE SCALE GENOMIC DNA]</scope>
    <source>
        <strain evidence="10 11">NSJ-8</strain>
    </source>
</reference>
<keyword evidence="5 8" id="KW-0812">Transmembrane</keyword>
<evidence type="ECO:0000256" key="3">
    <source>
        <dbReference type="ARBA" id="ARBA00022448"/>
    </source>
</evidence>
<accession>A0A7G9FZ95</accession>
<feature type="transmembrane region" description="Helical" evidence="8">
    <location>
        <begin position="230"/>
        <end position="250"/>
    </location>
</feature>
<comment type="subcellular location">
    <subcellularLocation>
        <location evidence="1 8">Cell membrane</location>
        <topology evidence="1 8">Multi-pass membrane protein</topology>
    </subcellularLocation>
</comment>
<dbReference type="PANTHER" id="PTHR43848:SF2">
    <property type="entry name" value="PUTRESCINE TRANSPORT SYSTEM PERMEASE PROTEIN POTI"/>
    <property type="match status" value="1"/>
</dbReference>
<evidence type="ECO:0000256" key="6">
    <source>
        <dbReference type="ARBA" id="ARBA00022989"/>
    </source>
</evidence>
<dbReference type="InterPro" id="IPR035906">
    <property type="entry name" value="MetI-like_sf"/>
</dbReference>
<feature type="transmembrane region" description="Helical" evidence="8">
    <location>
        <begin position="126"/>
        <end position="145"/>
    </location>
</feature>
<gene>
    <name evidence="10" type="ORF">H9Q77_07390</name>
</gene>
<keyword evidence="7 8" id="KW-0472">Membrane</keyword>
<protein>
    <submittedName>
        <fullName evidence="10">ABC transporter permease</fullName>
    </submittedName>
</protein>
<comment type="similarity">
    <text evidence="2">Belongs to the binding-protein-dependent transport system permease family. CysTW subfamily.</text>
</comment>
<name>A0A7G9FZ95_9FIRM</name>
<proteinExistence type="inferred from homology"/>
<evidence type="ECO:0000313" key="10">
    <source>
        <dbReference type="EMBL" id="QNM03877.1"/>
    </source>
</evidence>
<keyword evidence="6 8" id="KW-1133">Transmembrane helix</keyword>